<dbReference type="InterPro" id="IPR029063">
    <property type="entry name" value="SAM-dependent_MTases_sf"/>
</dbReference>
<feature type="binding site" evidence="6">
    <location>
        <position position="137"/>
    </location>
    <ligand>
        <name>S-adenosyl-L-methionine</name>
        <dbReference type="ChEBI" id="CHEBI:59789"/>
    </ligand>
</feature>
<evidence type="ECO:0000256" key="6">
    <source>
        <dbReference type="PROSITE-ProRule" id="PRU01023"/>
    </source>
</evidence>
<feature type="binding site" evidence="6">
    <location>
        <begin position="113"/>
        <end position="119"/>
    </location>
    <ligand>
        <name>S-adenosyl-L-methionine</name>
        <dbReference type="ChEBI" id="CHEBI:59789"/>
    </ligand>
</feature>
<evidence type="ECO:0000256" key="1">
    <source>
        <dbReference type="ARBA" id="ARBA00022490"/>
    </source>
</evidence>
<dbReference type="AlphaFoldDB" id="A0A9W5RZS2"/>
<dbReference type="Gene3D" id="2.30.130.60">
    <property type="match status" value="1"/>
</dbReference>
<dbReference type="SUPFAM" id="SSF53335">
    <property type="entry name" value="S-adenosyl-L-methionine-dependent methyltransferases"/>
    <property type="match status" value="1"/>
</dbReference>
<dbReference type="Gene3D" id="3.40.50.150">
    <property type="entry name" value="Vaccinia Virus protein VP39"/>
    <property type="match status" value="1"/>
</dbReference>
<dbReference type="InterPro" id="IPR023267">
    <property type="entry name" value="RCMT"/>
</dbReference>
<sequence length="462" mass="49806">MALPPPYIEQMTKLLGLPEAEAFLRSFQGERAYGLRLNPLKTVSGSAAFREMEQAFQLEPVPWCPTGYYYSEASRPGKHPYHAAGLYYIQEPSAMSAAELLAPAPGETVLDLAAAPGGKTSQIAGKMNGSGLLIANEIHPARAKIVSENVERLGIRNAVVTSEPPDRLSARFPAFFDRIMLDAPCSGEGMFRKDPDAVNEWSPAHVDMCAARQADILDHAAAMLKPGGALVYSTCTFNRVENEDTIAAFLARHPSFELRRSERIWPHLERGEGHFVALLAKSNDGLAEADRDATLCRRTNSVPAGRKNRGNGAPVASADLALFQRFAADALPGFAGLGLGAPLRFGDALYWLPHDSRGRFGETDLQGLRVARPGLHLGDIRKGRFEPAYALAMHTTAGAAAWVQSYPPDAPELSAYLRGETLPARPGSSGWGLVAVNGQPLGWGKSSAGQVKNHLPKGLRRP</sequence>
<dbReference type="Proteomes" id="UP000053750">
    <property type="component" value="Unassembled WGS sequence"/>
</dbReference>
<dbReference type="InterPro" id="IPR027391">
    <property type="entry name" value="Nol1_Nop2_Fmu_2"/>
</dbReference>
<dbReference type="GO" id="GO:0008173">
    <property type="term" value="F:RNA methyltransferase activity"/>
    <property type="evidence" value="ECO:0007669"/>
    <property type="project" value="InterPro"/>
</dbReference>
<dbReference type="Gene3D" id="3.30.70.1170">
    <property type="entry name" value="Sun protein, domain 3"/>
    <property type="match status" value="1"/>
</dbReference>
<feature type="binding site" evidence="6">
    <location>
        <position position="182"/>
    </location>
    <ligand>
        <name>S-adenosyl-L-methionine</name>
        <dbReference type="ChEBI" id="CHEBI:59789"/>
    </ligand>
</feature>
<dbReference type="Pfam" id="PF17126">
    <property type="entry name" value="RsmF_methylt_CI"/>
    <property type="match status" value="1"/>
</dbReference>
<dbReference type="GO" id="GO:0003723">
    <property type="term" value="F:RNA binding"/>
    <property type="evidence" value="ECO:0007669"/>
    <property type="project" value="UniProtKB-UniRule"/>
</dbReference>
<evidence type="ECO:0000256" key="2">
    <source>
        <dbReference type="ARBA" id="ARBA00022603"/>
    </source>
</evidence>
<dbReference type="PANTHER" id="PTHR22807">
    <property type="entry name" value="NOP2 YEAST -RELATED NOL1/NOP2/FMU SUN DOMAIN-CONTAINING"/>
    <property type="match status" value="1"/>
</dbReference>
<keyword evidence="9" id="KW-1185">Reference proteome</keyword>
<protein>
    <submittedName>
        <fullName evidence="8">RNA methyltransferase</fullName>
    </submittedName>
</protein>
<evidence type="ECO:0000256" key="4">
    <source>
        <dbReference type="ARBA" id="ARBA00022691"/>
    </source>
</evidence>
<dbReference type="InterPro" id="IPR031340">
    <property type="entry name" value="RsmF_methylt_CI"/>
</dbReference>
<name>A0A9W5RZS2_9BACL</name>
<keyword evidence="4 6" id="KW-0949">S-adenosyl-L-methionine</keyword>
<dbReference type="PANTHER" id="PTHR22807:SF30">
    <property type="entry name" value="28S RRNA (CYTOSINE(4447)-C(5))-METHYLTRANSFERASE-RELATED"/>
    <property type="match status" value="1"/>
</dbReference>
<evidence type="ECO:0000256" key="3">
    <source>
        <dbReference type="ARBA" id="ARBA00022679"/>
    </source>
</evidence>
<dbReference type="RefSeq" id="WP_036583451.1">
    <property type="nucleotide sequence ID" value="NZ_KK082157.1"/>
</dbReference>
<gene>
    <name evidence="8" type="ORF">BG53_04600</name>
</gene>
<reference evidence="8 9" key="1">
    <citation type="submission" date="2014-02" db="EMBL/GenBank/DDBJ databases">
        <title>Genome sequence of Paenibacillus darwinianus reveals adaptive mechanisms for survival in Antarctic soils.</title>
        <authorList>
            <person name="Dsouza M."/>
            <person name="Taylor M.W."/>
            <person name="Turner S.J."/>
            <person name="Aislabie J."/>
        </authorList>
    </citation>
    <scope>NUCLEOTIDE SEQUENCE [LARGE SCALE GENOMIC DNA]</scope>
    <source>
        <strain evidence="8 9">CE1</strain>
    </source>
</reference>
<dbReference type="InterPro" id="IPR049560">
    <property type="entry name" value="MeTrfase_RsmB-F_NOP2_cat"/>
</dbReference>
<evidence type="ECO:0000256" key="5">
    <source>
        <dbReference type="ARBA" id="ARBA00022884"/>
    </source>
</evidence>
<accession>A0A9W5RZS2</accession>
<dbReference type="PROSITE" id="PS51686">
    <property type="entry name" value="SAM_MT_RSMB_NOP"/>
    <property type="match status" value="1"/>
</dbReference>
<evidence type="ECO:0000313" key="9">
    <source>
        <dbReference type="Proteomes" id="UP000053750"/>
    </source>
</evidence>
<comment type="caution">
    <text evidence="6">Lacks conserved residue(s) required for the propagation of feature annotation.</text>
</comment>
<dbReference type="CDD" id="cd21147">
    <property type="entry name" value="RsmF_methylt_CTD1"/>
    <property type="match status" value="1"/>
</dbReference>
<keyword evidence="2 6" id="KW-0489">Methyltransferase</keyword>
<keyword evidence="3 6" id="KW-0808">Transferase</keyword>
<dbReference type="EMBL" id="JFHU01000163">
    <property type="protein sequence ID" value="EXX87231.1"/>
    <property type="molecule type" value="Genomic_DNA"/>
</dbReference>
<keyword evidence="5 6" id="KW-0694">RNA-binding</keyword>
<feature type="active site" description="Nucleophile" evidence="6">
    <location>
        <position position="235"/>
    </location>
</feature>
<dbReference type="CDD" id="cd02440">
    <property type="entry name" value="AdoMet_MTases"/>
    <property type="match status" value="1"/>
</dbReference>
<dbReference type="InterPro" id="IPR031341">
    <property type="entry name" value="Methyltr_RsmF_N"/>
</dbReference>
<proteinExistence type="inferred from homology"/>
<dbReference type="Pfam" id="PF13636">
    <property type="entry name" value="Methyltranf_PUA"/>
    <property type="match status" value="1"/>
</dbReference>
<dbReference type="Pfam" id="PF01189">
    <property type="entry name" value="Methyltr_RsmB-F"/>
    <property type="match status" value="1"/>
</dbReference>
<comment type="caution">
    <text evidence="8">The sequence shown here is derived from an EMBL/GenBank/DDBJ whole genome shotgun (WGS) entry which is preliminary data.</text>
</comment>
<dbReference type="GO" id="GO:0001510">
    <property type="term" value="P:RNA methylation"/>
    <property type="evidence" value="ECO:0007669"/>
    <property type="project" value="InterPro"/>
</dbReference>
<organism evidence="8 9">
    <name type="scientific">Paenibacillus darwinianus</name>
    <dbReference type="NCBI Taxonomy" id="1380763"/>
    <lineage>
        <taxon>Bacteria</taxon>
        <taxon>Bacillati</taxon>
        <taxon>Bacillota</taxon>
        <taxon>Bacilli</taxon>
        <taxon>Bacillales</taxon>
        <taxon>Paenibacillaceae</taxon>
        <taxon>Paenibacillus</taxon>
    </lineage>
</organism>
<dbReference type="Pfam" id="PF17125">
    <property type="entry name" value="Methyltr_RsmF_N"/>
    <property type="match status" value="1"/>
</dbReference>
<evidence type="ECO:0000259" key="7">
    <source>
        <dbReference type="PROSITE" id="PS51686"/>
    </source>
</evidence>
<feature type="domain" description="SAM-dependent MTase RsmB/NOP-type" evidence="7">
    <location>
        <begin position="23"/>
        <end position="298"/>
    </location>
</feature>
<comment type="similarity">
    <text evidence="6">Belongs to the class I-like SAM-binding methyltransferase superfamily. RsmB/NOP family.</text>
</comment>
<dbReference type="PRINTS" id="PR02008">
    <property type="entry name" value="RCMTFAMILY"/>
</dbReference>
<keyword evidence="1" id="KW-0963">Cytoplasm</keyword>
<dbReference type="InterPro" id="IPR001678">
    <property type="entry name" value="MeTrfase_RsmB-F_NOP2_dom"/>
</dbReference>
<evidence type="ECO:0000313" key="8">
    <source>
        <dbReference type="EMBL" id="EXX87231.1"/>
    </source>
</evidence>